<evidence type="ECO:0000256" key="2">
    <source>
        <dbReference type="ARBA" id="ARBA00022729"/>
    </source>
</evidence>
<evidence type="ECO:0000256" key="4">
    <source>
        <dbReference type="ARBA" id="ARBA00023180"/>
    </source>
</evidence>
<sequence>MALKILLLLTFLHLQNGGCSNIQNLFHRLNNETIKFNAVVAEIAWNSSVNPGNPELIGKAEIYQKQRIYWQNKSCRQLAILYLNNLLNSTQRRQTYLLCRGAKYTFEEVREISVLYEQIQLIYNEARVCIPMQVHYNNLTAVEDAIFVFVSKSQRFTAPNKFDALETKHCLVGEQDVERLMKFSKKESVLRWLWLEWRGNMKQMRLPYLQMVDVENKGAKRNGYKDMGETWRDELEMTNLRKQCYQLYEAILPLYKLLHGVVRYWLREYYGEIVPKYGPIPAHLLGDLWSQDWAALAELILPTTINLDERIKKLNWTAEHLVRRAEDFYLSLGLPSMTDSFWRESIFSRLNNSIRCHGTAADMFKNGDYRLLYCFNTTINFEDLYVIHHEMGHIQYFMAYKNQPGLFQLLTRYKEQNIFNVKNSQNPLNTGNNLNEESIQKYESTKIIPTVSSFDNGNEYSEMKTMGGKIVRNSNDKESANSNKRFNRNDIDVKISTDDILMLKHALGKIPQIPFALVLEEYRWRLFAGGLGSINNDFWKLSRELQGIDPAAMRGEENFDAGANYHVADNVPCARDIMSRGSSQHWQDILQEATNIDAVSANSIINYYTPVYKLLNRIK</sequence>
<feature type="disulfide bond" evidence="9 11">
    <location>
        <begin position="356"/>
        <end position="374"/>
    </location>
</feature>
<feature type="signal peptide" evidence="13">
    <location>
        <begin position="1"/>
        <end position="17"/>
    </location>
</feature>
<accession>A0A5E4PXF7</accession>
<evidence type="ECO:0000256" key="5">
    <source>
        <dbReference type="PIRSR" id="PIRSR601548-1"/>
    </source>
</evidence>
<dbReference type="Pfam" id="PF01401">
    <property type="entry name" value="Peptidase_M2"/>
    <property type="match status" value="2"/>
</dbReference>
<dbReference type="SUPFAM" id="SSF55486">
    <property type="entry name" value="Metalloproteases ('zincins'), catalytic domain"/>
    <property type="match status" value="2"/>
</dbReference>
<keyword evidence="12" id="KW-0121">Carboxypeptidase</keyword>
<evidence type="ECO:0000256" key="3">
    <source>
        <dbReference type="ARBA" id="ARBA00023157"/>
    </source>
</evidence>
<evidence type="ECO:0000256" key="13">
    <source>
        <dbReference type="SAM" id="SignalP"/>
    </source>
</evidence>
<dbReference type="InterPro" id="IPR001548">
    <property type="entry name" value="Peptidase_M2"/>
</dbReference>
<feature type="active site" description="Proton donor 1" evidence="5">
    <location>
        <position position="566"/>
    </location>
</feature>
<feature type="active site" description="Proton acceptor 2" evidence="6">
    <location>
        <position position="390"/>
    </location>
</feature>
<dbReference type="GO" id="GO:0008241">
    <property type="term" value="F:peptidyl-dipeptidase activity"/>
    <property type="evidence" value="ECO:0007669"/>
    <property type="project" value="InterPro"/>
</dbReference>
<keyword evidence="4 12" id="KW-0325">Glycoprotein</keyword>
<comment type="caution">
    <text evidence="11">Lacks conserved residue(s) required for the propagation of feature annotation.</text>
</comment>
<keyword evidence="3 9" id="KW-1015">Disulfide bond</keyword>
<feature type="binding site" evidence="10">
    <location>
        <position position="393"/>
    </location>
    <ligand>
        <name>Zn(2+)</name>
        <dbReference type="ChEBI" id="CHEBI:29105"/>
        <label>2</label>
        <note>catalytic</note>
    </ligand>
</feature>
<keyword evidence="15" id="KW-1185">Reference proteome</keyword>
<proteinExistence type="inferred from homology"/>
<evidence type="ECO:0000313" key="14">
    <source>
        <dbReference type="EMBL" id="VVC89693.1"/>
    </source>
</evidence>
<evidence type="ECO:0000256" key="10">
    <source>
        <dbReference type="PIRSR" id="PIRSR601548-8"/>
    </source>
</evidence>
<dbReference type="GO" id="GO:0008237">
    <property type="term" value="F:metallopeptidase activity"/>
    <property type="evidence" value="ECO:0007669"/>
    <property type="project" value="UniProtKB-KW"/>
</dbReference>
<comment type="cofactor">
    <cofactor evidence="12">
        <name>Zn(2+)</name>
        <dbReference type="ChEBI" id="CHEBI:29105"/>
    </cofactor>
    <text evidence="12">Binds 2 Zn(2+) ions per subunit.</text>
</comment>
<feature type="binding site" evidence="8">
    <location>
        <position position="389"/>
    </location>
    <ligand>
        <name>Zn(2+)</name>
        <dbReference type="ChEBI" id="CHEBI:29105"/>
        <label>1</label>
        <note>catalytic</note>
    </ligand>
</feature>
<dbReference type="EC" id="3.4.-.-" evidence="12"/>
<feature type="binding site" evidence="10">
    <location>
        <position position="389"/>
    </location>
    <ligand>
        <name>Zn(2+)</name>
        <dbReference type="ChEBI" id="CHEBI:29105"/>
        <label>2</label>
        <note>catalytic</note>
    </ligand>
</feature>
<evidence type="ECO:0000256" key="7">
    <source>
        <dbReference type="PIRSR" id="PIRSR601548-2"/>
    </source>
</evidence>
<keyword evidence="8 12" id="KW-0479">Metal-binding</keyword>
<evidence type="ECO:0000313" key="15">
    <source>
        <dbReference type="Proteomes" id="UP000324832"/>
    </source>
</evidence>
<keyword evidence="12" id="KW-0378">Hydrolase</keyword>
<dbReference type="GO" id="GO:0046872">
    <property type="term" value="F:metal ion binding"/>
    <property type="evidence" value="ECO:0007669"/>
    <property type="project" value="UniProtKB-KW"/>
</dbReference>
<protein>
    <recommendedName>
        <fullName evidence="12">Angiotensin-converting enzyme</fullName>
        <ecNumber evidence="12">3.4.-.-</ecNumber>
    </recommendedName>
</protein>
<feature type="chain" id="PRO_5023047154" description="Angiotensin-converting enzyme" evidence="13">
    <location>
        <begin position="18"/>
        <end position="619"/>
    </location>
</feature>
<feature type="binding site" evidence="10">
    <location>
        <position position="437"/>
    </location>
    <ligand>
        <name>Zn(2+)</name>
        <dbReference type="ChEBI" id="CHEBI:29105"/>
        <label>2</label>
        <note>catalytic</note>
    </ligand>
</feature>
<gene>
    <name evidence="14" type="ORF">LSINAPIS_LOCUS2756</name>
</gene>
<comment type="similarity">
    <text evidence="1 11 12">Belongs to the peptidase M2 family.</text>
</comment>
<dbReference type="PRINTS" id="PR00791">
    <property type="entry name" value="PEPDIPTASEA"/>
</dbReference>
<dbReference type="GO" id="GO:0006508">
    <property type="term" value="P:proteolysis"/>
    <property type="evidence" value="ECO:0007669"/>
    <property type="project" value="UniProtKB-KW"/>
</dbReference>
<dbReference type="AlphaFoldDB" id="A0A5E4PXF7"/>
<evidence type="ECO:0000256" key="6">
    <source>
        <dbReference type="PIRSR" id="PIRSR601548-11"/>
    </source>
</evidence>
<feature type="binding site" evidence="7">
    <location>
        <position position="575"/>
    </location>
    <ligand>
        <name>chloride</name>
        <dbReference type="ChEBI" id="CHEBI:17996"/>
        <label>1</label>
    </ligand>
</feature>
<dbReference type="GO" id="GO:0004180">
    <property type="term" value="F:carboxypeptidase activity"/>
    <property type="evidence" value="ECO:0007669"/>
    <property type="project" value="UniProtKB-KW"/>
</dbReference>
<keyword evidence="2 13" id="KW-0732">Signal</keyword>
<keyword evidence="12" id="KW-0645">Protease</keyword>
<evidence type="ECO:0000256" key="11">
    <source>
        <dbReference type="PROSITE-ProRule" id="PRU01355"/>
    </source>
</evidence>
<dbReference type="PANTHER" id="PTHR10514">
    <property type="entry name" value="ANGIOTENSIN-CONVERTING ENZYME"/>
    <property type="match status" value="1"/>
</dbReference>
<dbReference type="PANTHER" id="PTHR10514:SF27">
    <property type="entry name" value="ANGIOTENSIN-CONVERTING ENZYME"/>
    <property type="match status" value="1"/>
</dbReference>
<feature type="binding site" evidence="8">
    <location>
        <position position="437"/>
    </location>
    <ligand>
        <name>Zn(2+)</name>
        <dbReference type="ChEBI" id="CHEBI:29105"/>
        <label>1</label>
        <note>catalytic</note>
    </ligand>
</feature>
<reference evidence="14 15" key="1">
    <citation type="submission" date="2017-07" db="EMBL/GenBank/DDBJ databases">
        <authorList>
            <person name="Talla V."/>
            <person name="Backstrom N."/>
        </authorList>
    </citation>
    <scope>NUCLEOTIDE SEQUENCE [LARGE SCALE GENOMIC DNA]</scope>
</reference>
<dbReference type="CDD" id="cd06461">
    <property type="entry name" value="M2_ACE"/>
    <property type="match status" value="1"/>
</dbReference>
<feature type="binding site" evidence="8">
    <location>
        <position position="393"/>
    </location>
    <ligand>
        <name>Zn(2+)</name>
        <dbReference type="ChEBI" id="CHEBI:29105"/>
        <label>1</label>
        <note>catalytic</note>
    </ligand>
</feature>
<dbReference type="GO" id="GO:0016020">
    <property type="term" value="C:membrane"/>
    <property type="evidence" value="ECO:0007669"/>
    <property type="project" value="InterPro"/>
</dbReference>
<evidence type="ECO:0000256" key="1">
    <source>
        <dbReference type="ARBA" id="ARBA00008139"/>
    </source>
</evidence>
<evidence type="ECO:0000256" key="12">
    <source>
        <dbReference type="RuleBase" id="RU361144"/>
    </source>
</evidence>
<name>A0A5E4PXF7_9NEOP</name>
<keyword evidence="12" id="KW-0482">Metalloprotease</keyword>
<dbReference type="EMBL" id="FZQP02000604">
    <property type="protein sequence ID" value="VVC89693.1"/>
    <property type="molecule type" value="Genomic_DNA"/>
</dbReference>
<evidence type="ECO:0000256" key="9">
    <source>
        <dbReference type="PIRSR" id="PIRSR601548-4"/>
    </source>
</evidence>
<evidence type="ECO:0000256" key="8">
    <source>
        <dbReference type="PIRSR" id="PIRSR601548-3"/>
    </source>
</evidence>
<dbReference type="PROSITE" id="PS52011">
    <property type="entry name" value="PEPTIDASE_M2"/>
    <property type="match status" value="1"/>
</dbReference>
<feature type="active site" description="Proton acceptor 1" evidence="5">
    <location>
        <position position="390"/>
    </location>
</feature>
<organism evidence="14 15">
    <name type="scientific">Leptidea sinapis</name>
    <dbReference type="NCBI Taxonomy" id="189913"/>
    <lineage>
        <taxon>Eukaryota</taxon>
        <taxon>Metazoa</taxon>
        <taxon>Ecdysozoa</taxon>
        <taxon>Arthropoda</taxon>
        <taxon>Hexapoda</taxon>
        <taxon>Insecta</taxon>
        <taxon>Pterygota</taxon>
        <taxon>Neoptera</taxon>
        <taxon>Endopterygota</taxon>
        <taxon>Lepidoptera</taxon>
        <taxon>Glossata</taxon>
        <taxon>Ditrysia</taxon>
        <taxon>Papilionoidea</taxon>
        <taxon>Pieridae</taxon>
        <taxon>Dismorphiinae</taxon>
        <taxon>Leptidea</taxon>
    </lineage>
</organism>
<dbReference type="Proteomes" id="UP000324832">
    <property type="component" value="Unassembled WGS sequence"/>
</dbReference>
<feature type="active site" description="Proton donor 2" evidence="6">
    <location>
        <position position="566"/>
    </location>
</feature>
<keyword evidence="8 12" id="KW-0862">Zinc</keyword>